<proteinExistence type="predicted"/>
<evidence type="ECO:0000313" key="3">
    <source>
        <dbReference type="Proteomes" id="UP000254156"/>
    </source>
</evidence>
<dbReference type="Proteomes" id="UP000254156">
    <property type="component" value="Unassembled WGS sequence"/>
</dbReference>
<reference evidence="2 3" key="1">
    <citation type="submission" date="2018-06" db="EMBL/GenBank/DDBJ databases">
        <authorList>
            <consortium name="Pathogen Informatics"/>
            <person name="Doyle S."/>
        </authorList>
    </citation>
    <scope>NUCLEOTIDE SEQUENCE [LARGE SCALE GENOMIC DNA]</scope>
    <source>
        <strain evidence="2 3">NCTC11632</strain>
    </source>
</reference>
<evidence type="ECO:0008006" key="4">
    <source>
        <dbReference type="Google" id="ProtNLM"/>
    </source>
</evidence>
<dbReference type="EMBL" id="UGTF01000002">
    <property type="protein sequence ID" value="SUB89803.1"/>
    <property type="molecule type" value="Genomic_DNA"/>
</dbReference>
<protein>
    <recommendedName>
        <fullName evidence="4">DUF4199 domain-containing protein</fullName>
    </recommendedName>
</protein>
<keyword evidence="1" id="KW-0472">Membrane</keyword>
<organism evidence="2 3">
    <name type="scientific">Porphyromonas macacae</name>
    <dbReference type="NCBI Taxonomy" id="28115"/>
    <lineage>
        <taxon>Bacteria</taxon>
        <taxon>Pseudomonadati</taxon>
        <taxon>Bacteroidota</taxon>
        <taxon>Bacteroidia</taxon>
        <taxon>Bacteroidales</taxon>
        <taxon>Porphyromonadaceae</taxon>
        <taxon>Porphyromonas</taxon>
    </lineage>
</organism>
<feature type="transmembrane region" description="Helical" evidence="1">
    <location>
        <begin position="86"/>
        <end position="104"/>
    </location>
</feature>
<dbReference type="InterPro" id="IPR025250">
    <property type="entry name" value="DUF4199"/>
</dbReference>
<feature type="transmembrane region" description="Helical" evidence="1">
    <location>
        <begin position="21"/>
        <end position="39"/>
    </location>
</feature>
<dbReference type="Pfam" id="PF13858">
    <property type="entry name" value="DUF4199"/>
    <property type="match status" value="1"/>
</dbReference>
<name>A0A379EAT4_9PORP</name>
<dbReference type="RefSeq" id="WP_051522243.1">
    <property type="nucleotide sequence ID" value="NZ_UGTF01000002.1"/>
</dbReference>
<evidence type="ECO:0000256" key="1">
    <source>
        <dbReference type="SAM" id="Phobius"/>
    </source>
</evidence>
<gene>
    <name evidence="2" type="ORF">NCTC11632_01932</name>
</gene>
<accession>A0A379EAT4</accession>
<keyword evidence="1" id="KW-1133">Transmembrane helix</keyword>
<sequence length="189" mass="22148">MMLPQLENKSKLLAHSARIGLYLGIFFLVKYLCVCYFFRFPLLSLLYLPLTIAVPFIVFFLTKNYRNRIVSPKSGFSAFHGWQYGLMLYFFASIISSLLHYYYYAYMMPVQMVDFMGRMEEIMQRPEMKEIFGKYMNGKSWTEILNEYMAIPPLNLVIKDISNNILWGAILSIPNGLILRRKPASDVQN</sequence>
<feature type="transmembrane region" description="Helical" evidence="1">
    <location>
        <begin position="45"/>
        <end position="65"/>
    </location>
</feature>
<evidence type="ECO:0000313" key="2">
    <source>
        <dbReference type="EMBL" id="SUB89803.1"/>
    </source>
</evidence>
<keyword evidence="1" id="KW-0812">Transmembrane</keyword>
<dbReference type="AlphaFoldDB" id="A0A379EAT4"/>